<organism evidence="2 3">
    <name type="scientific">Microlunatus phosphovorus (strain ATCC 700054 / DSM 10555 / JCM 9379 / NBRC 101784 / NCIMB 13414 / VKM Ac-1990 / NM-1)</name>
    <dbReference type="NCBI Taxonomy" id="1032480"/>
    <lineage>
        <taxon>Bacteria</taxon>
        <taxon>Bacillati</taxon>
        <taxon>Actinomycetota</taxon>
        <taxon>Actinomycetes</taxon>
        <taxon>Propionibacteriales</taxon>
        <taxon>Propionibacteriaceae</taxon>
        <taxon>Microlunatus</taxon>
    </lineage>
</organism>
<dbReference type="RefSeq" id="WP_013861377.1">
    <property type="nucleotide sequence ID" value="NC_015635.1"/>
</dbReference>
<feature type="domain" description="Methyltransferase type 11" evidence="1">
    <location>
        <begin position="57"/>
        <end position="155"/>
    </location>
</feature>
<keyword evidence="3" id="KW-1185">Reference proteome</keyword>
<dbReference type="Gene3D" id="3.40.50.150">
    <property type="entry name" value="Vaccinia Virus protein VP39"/>
    <property type="match status" value="1"/>
</dbReference>
<dbReference type="GO" id="GO:0008757">
    <property type="term" value="F:S-adenosylmethionine-dependent methyltransferase activity"/>
    <property type="evidence" value="ECO:0007669"/>
    <property type="project" value="InterPro"/>
</dbReference>
<dbReference type="CDD" id="cd02440">
    <property type="entry name" value="AdoMet_MTases"/>
    <property type="match status" value="1"/>
</dbReference>
<dbReference type="SUPFAM" id="SSF53335">
    <property type="entry name" value="S-adenosyl-L-methionine-dependent methyltransferases"/>
    <property type="match status" value="1"/>
</dbReference>
<dbReference type="HOGENOM" id="CLU_081534_1_1_11"/>
<dbReference type="EMBL" id="AP012204">
    <property type="protein sequence ID" value="BAK33488.1"/>
    <property type="molecule type" value="Genomic_DNA"/>
</dbReference>
<evidence type="ECO:0000313" key="3">
    <source>
        <dbReference type="Proteomes" id="UP000007947"/>
    </source>
</evidence>
<dbReference type="PANTHER" id="PTHR43591">
    <property type="entry name" value="METHYLTRANSFERASE"/>
    <property type="match status" value="1"/>
</dbReference>
<evidence type="ECO:0000313" key="2">
    <source>
        <dbReference type="EMBL" id="BAK33488.1"/>
    </source>
</evidence>
<keyword evidence="2" id="KW-0489">Methyltransferase</keyword>
<sequence>MTLTATLRRPLEQIETSLSRPTGRLGVAVGHAMSLQHYTLTAWCHRLLAAPADADVLDIGCGSGNGLRLLGRRCSGRLAGVDPSPTMVEMSRRCNAGADSEGRLQIRLGSATELPFDDGSFDVVTAIETLYFWPAPERGLREALRVLRPGGRLAIALEMTKDAAEEPTWLQRVFGTSFTRRSAAEGLAIVSGVELTAMVRSAGFDRVQFAVEPRRSLGWLCVLARKPDPC</sequence>
<dbReference type="KEGG" id="mph:MLP_04740"/>
<reference evidence="2 3" key="1">
    <citation type="submission" date="2011-05" db="EMBL/GenBank/DDBJ databases">
        <title>Whole genome sequence of Microlunatus phosphovorus NM-1.</title>
        <authorList>
            <person name="Hosoyama A."/>
            <person name="Sasaki K."/>
            <person name="Harada T."/>
            <person name="Igarashi R."/>
            <person name="Kawakoshi A."/>
            <person name="Sasagawa M."/>
            <person name="Fukada J."/>
            <person name="Nakamura S."/>
            <person name="Katano Y."/>
            <person name="Hanada S."/>
            <person name="Kamagata Y."/>
            <person name="Nakamura N."/>
            <person name="Yamazaki S."/>
            <person name="Fujita N."/>
        </authorList>
    </citation>
    <scope>NUCLEOTIDE SEQUENCE [LARGE SCALE GENOMIC DNA]</scope>
    <source>
        <strain evidence="3">ATCC 700054 / DSM 10555 / JCM 9379 / NBRC 101784 / NCIMB 13414 / VKM Ac-1990 / NM-1</strain>
    </source>
</reference>
<dbReference type="AlphaFoldDB" id="F5XJZ2"/>
<name>F5XJZ2_MICPN</name>
<dbReference type="InterPro" id="IPR013216">
    <property type="entry name" value="Methyltransf_11"/>
</dbReference>
<proteinExistence type="predicted"/>
<dbReference type="STRING" id="1032480.MLP_04740"/>
<dbReference type="OrthoDB" id="65624at2"/>
<dbReference type="Proteomes" id="UP000007947">
    <property type="component" value="Chromosome"/>
</dbReference>
<dbReference type="Pfam" id="PF08241">
    <property type="entry name" value="Methyltransf_11"/>
    <property type="match status" value="1"/>
</dbReference>
<dbReference type="eggNOG" id="COG2226">
    <property type="taxonomic scope" value="Bacteria"/>
</dbReference>
<gene>
    <name evidence="2" type="ordered locus">MLP_04740</name>
</gene>
<dbReference type="GO" id="GO:0032259">
    <property type="term" value="P:methylation"/>
    <property type="evidence" value="ECO:0007669"/>
    <property type="project" value="UniProtKB-KW"/>
</dbReference>
<dbReference type="InterPro" id="IPR029063">
    <property type="entry name" value="SAM-dependent_MTases_sf"/>
</dbReference>
<dbReference type="EC" id="2.1.1.-" evidence="2"/>
<evidence type="ECO:0000259" key="1">
    <source>
        <dbReference type="Pfam" id="PF08241"/>
    </source>
</evidence>
<keyword evidence="2" id="KW-0808">Transferase</keyword>
<dbReference type="PANTHER" id="PTHR43591:SF24">
    <property type="entry name" value="2-METHOXY-6-POLYPRENYL-1,4-BENZOQUINOL METHYLASE, MITOCHONDRIAL"/>
    <property type="match status" value="1"/>
</dbReference>
<accession>F5XJZ2</accession>
<protein>
    <submittedName>
        <fullName evidence="2">Putative methyltransferase</fullName>
        <ecNumber evidence="2">2.1.1.-</ecNumber>
    </submittedName>
</protein>